<dbReference type="Gene3D" id="3.60.10.10">
    <property type="entry name" value="Endonuclease/exonuclease/phosphatase"/>
    <property type="match status" value="1"/>
</dbReference>
<feature type="domain" description="Endonuclease/exonuclease/phosphatase" evidence="2">
    <location>
        <begin position="274"/>
        <end position="405"/>
    </location>
</feature>
<dbReference type="SUPFAM" id="SSF56219">
    <property type="entry name" value="DNase I-like"/>
    <property type="match status" value="1"/>
</dbReference>
<dbReference type="AlphaFoldDB" id="X6LUX5"/>
<sequence>METNKKTGHGWKGRQYGKAWKQKYVIIEARSTMDATRIWRTLIQAKKDGKFPGITRVDFKKEYQNRREDEQDALQQRSRHIHRRDREMCNTWKSTVIPEEKDHQRNGNRTEKQEASTEERRKKEERKVDFMTGLCLENTNQELCFLQPSAKVIEIKRVNPMGVASEYKIIFVNVHGDFRNKLNKYSPFRIFLNKQKMDIMGCCETKIAGILKIGQIDNVRLVHQPSYYRASTSEMKPSNGMCVLYTKDFEQRVQINRYATDFLTTAIVEEIRTVVIFVYVPPMDRINALHVDRAWKELDEVVEIFQTLQYAILIMGDLNARNKETGDTMNNQSGKRLIDWCRQKAMRILNIEQCKGERTFHADKPATKVSSIVDYAIVNDHPSWKEKEVKIEVLQQYVASDHYPIKCTIKGRVGLKGKSTKLHVPYTCKISNDQKQIEAAAKQIVNKIGRSGKLQIEKCTNQEGYDLLMAEIYNALIGKKVITLKKNKIGSIVKMNLGQEKLMEILDKIDSEIQRGEHGTKMMTQLVERYKEEQKKHRQWE</sequence>
<proteinExistence type="predicted"/>
<feature type="region of interest" description="Disordered" evidence="1">
    <location>
        <begin position="93"/>
        <end position="124"/>
    </location>
</feature>
<evidence type="ECO:0000256" key="1">
    <source>
        <dbReference type="SAM" id="MobiDB-lite"/>
    </source>
</evidence>
<feature type="non-terminal residue" evidence="3">
    <location>
        <position position="541"/>
    </location>
</feature>
<evidence type="ECO:0000259" key="2">
    <source>
        <dbReference type="Pfam" id="PF14529"/>
    </source>
</evidence>
<dbReference type="GO" id="GO:0003824">
    <property type="term" value="F:catalytic activity"/>
    <property type="evidence" value="ECO:0007669"/>
    <property type="project" value="InterPro"/>
</dbReference>
<reference evidence="3 4" key="1">
    <citation type="journal article" date="2013" name="Curr. Biol.">
        <title>The Genome of the Foraminiferan Reticulomyxa filosa.</title>
        <authorList>
            <person name="Glockner G."/>
            <person name="Hulsmann N."/>
            <person name="Schleicher M."/>
            <person name="Noegel A.A."/>
            <person name="Eichinger L."/>
            <person name="Gallinger C."/>
            <person name="Pawlowski J."/>
            <person name="Sierra R."/>
            <person name="Euteneuer U."/>
            <person name="Pillet L."/>
            <person name="Moustafa A."/>
            <person name="Platzer M."/>
            <person name="Groth M."/>
            <person name="Szafranski K."/>
            <person name="Schliwa M."/>
        </authorList>
    </citation>
    <scope>NUCLEOTIDE SEQUENCE [LARGE SCALE GENOMIC DNA]</scope>
</reference>
<evidence type="ECO:0000313" key="3">
    <source>
        <dbReference type="EMBL" id="ETO05394.1"/>
    </source>
</evidence>
<protein>
    <recommendedName>
        <fullName evidence="2">Endonuclease/exonuclease/phosphatase domain-containing protein</fullName>
    </recommendedName>
</protein>
<name>X6LUX5_RETFI</name>
<accession>X6LUX5</accession>
<organism evidence="3 4">
    <name type="scientific">Reticulomyxa filosa</name>
    <dbReference type="NCBI Taxonomy" id="46433"/>
    <lineage>
        <taxon>Eukaryota</taxon>
        <taxon>Sar</taxon>
        <taxon>Rhizaria</taxon>
        <taxon>Retaria</taxon>
        <taxon>Foraminifera</taxon>
        <taxon>Monothalamids</taxon>
        <taxon>Reticulomyxidae</taxon>
        <taxon>Reticulomyxa</taxon>
    </lineage>
</organism>
<evidence type="ECO:0000313" key="4">
    <source>
        <dbReference type="Proteomes" id="UP000023152"/>
    </source>
</evidence>
<feature type="compositionally biased region" description="Basic and acidic residues" evidence="1">
    <location>
        <begin position="98"/>
        <end position="124"/>
    </location>
</feature>
<keyword evidence="4" id="KW-1185">Reference proteome</keyword>
<gene>
    <name evidence="3" type="ORF">RFI_32001</name>
</gene>
<dbReference type="InterPro" id="IPR036691">
    <property type="entry name" value="Endo/exonu/phosph_ase_sf"/>
</dbReference>
<comment type="caution">
    <text evidence="3">The sequence shown here is derived from an EMBL/GenBank/DDBJ whole genome shotgun (WGS) entry which is preliminary data.</text>
</comment>
<dbReference type="EMBL" id="ASPP01028170">
    <property type="protein sequence ID" value="ETO05394.1"/>
    <property type="molecule type" value="Genomic_DNA"/>
</dbReference>
<dbReference type="OrthoDB" id="425681at2759"/>
<dbReference type="Pfam" id="PF14529">
    <property type="entry name" value="Exo_endo_phos_2"/>
    <property type="match status" value="1"/>
</dbReference>
<dbReference type="Proteomes" id="UP000023152">
    <property type="component" value="Unassembled WGS sequence"/>
</dbReference>
<dbReference type="InterPro" id="IPR005135">
    <property type="entry name" value="Endo/exonuclease/phosphatase"/>
</dbReference>